<name>A0A9W4W2G4_PSEHA</name>
<dbReference type="InterPro" id="IPR027785">
    <property type="entry name" value="UvrD-like_helicase_C"/>
</dbReference>
<gene>
    <name evidence="2" type="primary">recD2</name>
    <name evidence="2" type="ORF">PSEHALCIP103_03168</name>
</gene>
<sequence length="221" mass="24582">MMPESLNTAEIVFQESTDELLQDAVTAYSEYGNAMIIAPTNSTVRKANIKLQAAVNHNGKVLDLTDMPITKGSYGFKEGDPIVITKASYKYDVQNGTLGVIKSAVATDKYACIVELEDFDEKGSKRLLEVDWQLFEYIDLAYCLTLHKLQGSQAPNVIVLLERGILLDRSWLYTAVTRAETKVHIIGKEGDFRYAVNKQGAVDTRKTALAEMLKNSKLQPN</sequence>
<dbReference type="SUPFAM" id="SSF52540">
    <property type="entry name" value="P-loop containing nucleoside triphosphate hydrolases"/>
    <property type="match status" value="1"/>
</dbReference>
<proteinExistence type="predicted"/>
<dbReference type="Pfam" id="PF13538">
    <property type="entry name" value="UvrD_C_2"/>
    <property type="match status" value="1"/>
</dbReference>
<reference evidence="2" key="1">
    <citation type="submission" date="2022-07" db="EMBL/GenBank/DDBJ databases">
        <authorList>
            <person name="Criscuolo A."/>
        </authorList>
    </citation>
    <scope>NUCLEOTIDE SEQUENCE</scope>
    <source>
        <strain evidence="2">CIP103197</strain>
    </source>
</reference>
<dbReference type="CDD" id="cd18809">
    <property type="entry name" value="SF1_C_RecD"/>
    <property type="match status" value="1"/>
</dbReference>
<evidence type="ECO:0000259" key="1">
    <source>
        <dbReference type="Pfam" id="PF13538"/>
    </source>
</evidence>
<comment type="caution">
    <text evidence="2">The sequence shown here is derived from an EMBL/GenBank/DDBJ whole genome shotgun (WGS) entry which is preliminary data.</text>
</comment>
<dbReference type="RefSeq" id="WP_262977227.1">
    <property type="nucleotide sequence ID" value="NZ_CAMAPB010000058.1"/>
</dbReference>
<organism evidence="2 3">
    <name type="scientific">Pseudoalteromonas haloplanktis</name>
    <name type="common">Alteromonas haloplanktis</name>
    <dbReference type="NCBI Taxonomy" id="228"/>
    <lineage>
        <taxon>Bacteria</taxon>
        <taxon>Pseudomonadati</taxon>
        <taxon>Pseudomonadota</taxon>
        <taxon>Gammaproteobacteria</taxon>
        <taxon>Alteromonadales</taxon>
        <taxon>Pseudoalteromonadaceae</taxon>
        <taxon>Pseudoalteromonas</taxon>
    </lineage>
</organism>
<evidence type="ECO:0000313" key="3">
    <source>
        <dbReference type="Proteomes" id="UP001152447"/>
    </source>
</evidence>
<accession>A0A9W4W2G4</accession>
<keyword evidence="3" id="KW-1185">Reference proteome</keyword>
<dbReference type="InterPro" id="IPR027417">
    <property type="entry name" value="P-loop_NTPase"/>
</dbReference>
<feature type="domain" description="UvrD-like helicase C-terminal" evidence="1">
    <location>
        <begin position="140"/>
        <end position="186"/>
    </location>
</feature>
<keyword evidence="2" id="KW-0378">Hydrolase</keyword>
<dbReference type="EC" id="3.6.4.12" evidence="2"/>
<dbReference type="EMBL" id="CAMAPB010000058">
    <property type="protein sequence ID" value="CAH9064526.1"/>
    <property type="molecule type" value="Genomic_DNA"/>
</dbReference>
<dbReference type="AlphaFoldDB" id="A0A9W4W2G4"/>
<keyword evidence="2" id="KW-0547">Nucleotide-binding</keyword>
<dbReference type="Gene3D" id="3.40.50.300">
    <property type="entry name" value="P-loop containing nucleotide triphosphate hydrolases"/>
    <property type="match status" value="1"/>
</dbReference>
<dbReference type="GO" id="GO:0016787">
    <property type="term" value="F:hydrolase activity"/>
    <property type="evidence" value="ECO:0007669"/>
    <property type="project" value="UniProtKB-KW"/>
</dbReference>
<keyword evidence="2" id="KW-0067">ATP-binding</keyword>
<keyword evidence="2" id="KW-0347">Helicase</keyword>
<dbReference type="Proteomes" id="UP001152447">
    <property type="component" value="Unassembled WGS sequence"/>
</dbReference>
<dbReference type="GO" id="GO:0003678">
    <property type="term" value="F:DNA helicase activity"/>
    <property type="evidence" value="ECO:0007669"/>
    <property type="project" value="UniProtKB-EC"/>
</dbReference>
<protein>
    <submittedName>
        <fullName evidence="2">ATP-dependent RecD-like DNA helicase</fullName>
        <ecNumber evidence="2">3.6.4.12</ecNumber>
    </submittedName>
</protein>
<evidence type="ECO:0000313" key="2">
    <source>
        <dbReference type="EMBL" id="CAH9064526.1"/>
    </source>
</evidence>